<evidence type="ECO:0000259" key="8">
    <source>
        <dbReference type="PROSITE" id="PS50893"/>
    </source>
</evidence>
<keyword evidence="7" id="KW-0472">Membrane</keyword>
<keyword evidence="10" id="KW-1185">Reference proteome</keyword>
<keyword evidence="3" id="KW-1003">Cell membrane</keyword>
<evidence type="ECO:0000256" key="3">
    <source>
        <dbReference type="ARBA" id="ARBA00022475"/>
    </source>
</evidence>
<feature type="domain" description="ABC transporter" evidence="8">
    <location>
        <begin position="23"/>
        <end position="253"/>
    </location>
</feature>
<keyword evidence="4" id="KW-0547">Nucleotide-binding</keyword>
<dbReference type="InterPro" id="IPR050166">
    <property type="entry name" value="ABC_transporter_ATP-bind"/>
</dbReference>
<gene>
    <name evidence="9" type="primary">btuD_2</name>
    <name evidence="9" type="ORF">EKPJFOCH_3376</name>
</gene>
<evidence type="ECO:0000256" key="6">
    <source>
        <dbReference type="ARBA" id="ARBA00022967"/>
    </source>
</evidence>
<accession>A0ABQ4TNJ9</accession>
<dbReference type="Gene3D" id="3.40.50.300">
    <property type="entry name" value="P-loop containing nucleotide triphosphate hydrolases"/>
    <property type="match status" value="1"/>
</dbReference>
<evidence type="ECO:0000313" key="9">
    <source>
        <dbReference type="EMBL" id="GJE56866.1"/>
    </source>
</evidence>
<evidence type="ECO:0000256" key="2">
    <source>
        <dbReference type="ARBA" id="ARBA00022448"/>
    </source>
</evidence>
<name>A0ABQ4TNJ9_9HYPH</name>
<dbReference type="InterPro" id="IPR017871">
    <property type="entry name" value="ABC_transporter-like_CS"/>
</dbReference>
<keyword evidence="5 9" id="KW-0067">ATP-binding</keyword>
<dbReference type="Pfam" id="PF00005">
    <property type="entry name" value="ABC_tran"/>
    <property type="match status" value="1"/>
</dbReference>
<evidence type="ECO:0000256" key="1">
    <source>
        <dbReference type="ARBA" id="ARBA00005417"/>
    </source>
</evidence>
<protein>
    <submittedName>
        <fullName evidence="9">Vitamin B12 import ATP-binding protein BtuD</fullName>
    </submittedName>
</protein>
<dbReference type="EMBL" id="BPRA01000015">
    <property type="protein sequence ID" value="GJE56866.1"/>
    <property type="molecule type" value="Genomic_DNA"/>
</dbReference>
<dbReference type="PROSITE" id="PS50893">
    <property type="entry name" value="ABC_TRANSPORTER_2"/>
    <property type="match status" value="1"/>
</dbReference>
<proteinExistence type="inferred from homology"/>
<sequence>MGPSTCWAAPNLTGSMSFTESRISLDGVAFRHGRSPVLADVAFRVRSGERVGILGRSGVGKSTLLQIVAGLVSPSAGQVRIDGKTVRGPVPGCTVMFQRPALLPWASVLDNVLLPARLSGRLRRDRSGVTVEAHRILREIGLADRSDARPSELSGGQQQRVALARAMASDPKILLLDEPFSALDPEMRGALRADVLRLTRERGLTLVIVTHDLADVAALAERAIVLGGRPAGIVADFPLGADAEAELRRRVGSYEPRDTNRQAA</sequence>
<keyword evidence="6" id="KW-1278">Translocase</keyword>
<dbReference type="GO" id="GO:0005524">
    <property type="term" value="F:ATP binding"/>
    <property type="evidence" value="ECO:0007669"/>
    <property type="project" value="UniProtKB-KW"/>
</dbReference>
<dbReference type="SMART" id="SM00382">
    <property type="entry name" value="AAA"/>
    <property type="match status" value="1"/>
</dbReference>
<keyword evidence="2" id="KW-0813">Transport</keyword>
<evidence type="ECO:0000256" key="4">
    <source>
        <dbReference type="ARBA" id="ARBA00022741"/>
    </source>
</evidence>
<dbReference type="PANTHER" id="PTHR42788:SF17">
    <property type="entry name" value="ALIPHATIC SULFONATES IMPORT ATP-BINDING PROTEIN SSUB"/>
    <property type="match status" value="1"/>
</dbReference>
<reference evidence="9" key="1">
    <citation type="journal article" date="2021" name="Front. Microbiol.">
        <title>Comprehensive Comparative Genomics and Phenotyping of Methylobacterium Species.</title>
        <authorList>
            <person name="Alessa O."/>
            <person name="Ogura Y."/>
            <person name="Fujitani Y."/>
            <person name="Takami H."/>
            <person name="Hayashi T."/>
            <person name="Sahin N."/>
            <person name="Tani A."/>
        </authorList>
    </citation>
    <scope>NUCLEOTIDE SEQUENCE</scope>
    <source>
        <strain evidence="9">DSM 23674</strain>
    </source>
</reference>
<dbReference type="SUPFAM" id="SSF52540">
    <property type="entry name" value="P-loop containing nucleoside triphosphate hydrolases"/>
    <property type="match status" value="1"/>
</dbReference>
<evidence type="ECO:0000256" key="7">
    <source>
        <dbReference type="ARBA" id="ARBA00023136"/>
    </source>
</evidence>
<dbReference type="InterPro" id="IPR003593">
    <property type="entry name" value="AAA+_ATPase"/>
</dbReference>
<reference evidence="9" key="2">
    <citation type="submission" date="2021-08" db="EMBL/GenBank/DDBJ databases">
        <authorList>
            <person name="Tani A."/>
            <person name="Ola A."/>
            <person name="Ogura Y."/>
            <person name="Katsura K."/>
            <person name="Hayashi T."/>
        </authorList>
    </citation>
    <scope>NUCLEOTIDE SEQUENCE</scope>
    <source>
        <strain evidence="9">DSM 23674</strain>
    </source>
</reference>
<dbReference type="PANTHER" id="PTHR42788">
    <property type="entry name" value="TAURINE IMPORT ATP-BINDING PROTEIN-RELATED"/>
    <property type="match status" value="1"/>
</dbReference>
<dbReference type="Proteomes" id="UP001055101">
    <property type="component" value="Unassembled WGS sequence"/>
</dbReference>
<evidence type="ECO:0000313" key="10">
    <source>
        <dbReference type="Proteomes" id="UP001055101"/>
    </source>
</evidence>
<comment type="caution">
    <text evidence="9">The sequence shown here is derived from an EMBL/GenBank/DDBJ whole genome shotgun (WGS) entry which is preliminary data.</text>
</comment>
<dbReference type="InterPro" id="IPR003439">
    <property type="entry name" value="ABC_transporter-like_ATP-bd"/>
</dbReference>
<comment type="similarity">
    <text evidence="1">Belongs to the ABC transporter superfamily.</text>
</comment>
<organism evidence="9 10">
    <name type="scientific">Methylobacterium thuringiense</name>
    <dbReference type="NCBI Taxonomy" id="1003091"/>
    <lineage>
        <taxon>Bacteria</taxon>
        <taxon>Pseudomonadati</taxon>
        <taxon>Pseudomonadota</taxon>
        <taxon>Alphaproteobacteria</taxon>
        <taxon>Hyphomicrobiales</taxon>
        <taxon>Methylobacteriaceae</taxon>
        <taxon>Methylobacterium</taxon>
    </lineage>
</organism>
<dbReference type="PROSITE" id="PS00211">
    <property type="entry name" value="ABC_TRANSPORTER_1"/>
    <property type="match status" value="1"/>
</dbReference>
<dbReference type="InterPro" id="IPR027417">
    <property type="entry name" value="P-loop_NTPase"/>
</dbReference>
<evidence type="ECO:0000256" key="5">
    <source>
        <dbReference type="ARBA" id="ARBA00022840"/>
    </source>
</evidence>